<dbReference type="PRINTS" id="PR01035">
    <property type="entry name" value="TCRTETA"/>
</dbReference>
<gene>
    <name evidence="9" type="ORF">LPC04_27105</name>
</gene>
<evidence type="ECO:0000313" key="9">
    <source>
        <dbReference type="EMBL" id="MCK9689403.1"/>
    </source>
</evidence>
<evidence type="ECO:0000256" key="7">
    <source>
        <dbReference type="SAM" id="Phobius"/>
    </source>
</evidence>
<evidence type="ECO:0000256" key="4">
    <source>
        <dbReference type="ARBA" id="ARBA00022692"/>
    </source>
</evidence>
<feature type="transmembrane region" description="Helical" evidence="7">
    <location>
        <begin position="221"/>
        <end position="239"/>
    </location>
</feature>
<evidence type="ECO:0000313" key="10">
    <source>
        <dbReference type="Proteomes" id="UP001139353"/>
    </source>
</evidence>
<dbReference type="InterPro" id="IPR036259">
    <property type="entry name" value="MFS_trans_sf"/>
</dbReference>
<dbReference type="Pfam" id="PF07690">
    <property type="entry name" value="MFS_1"/>
    <property type="match status" value="1"/>
</dbReference>
<feature type="transmembrane region" description="Helical" evidence="7">
    <location>
        <begin position="147"/>
        <end position="169"/>
    </location>
</feature>
<comment type="subcellular location">
    <subcellularLocation>
        <location evidence="1">Cell membrane</location>
        <topology evidence="1">Multi-pass membrane protein</topology>
    </subcellularLocation>
</comment>
<evidence type="ECO:0000256" key="6">
    <source>
        <dbReference type="ARBA" id="ARBA00023136"/>
    </source>
</evidence>
<evidence type="ECO:0000256" key="5">
    <source>
        <dbReference type="ARBA" id="ARBA00022989"/>
    </source>
</evidence>
<evidence type="ECO:0000259" key="8">
    <source>
        <dbReference type="PROSITE" id="PS50850"/>
    </source>
</evidence>
<dbReference type="EMBL" id="JAJLJH010000014">
    <property type="protein sequence ID" value="MCK9689403.1"/>
    <property type="molecule type" value="Genomic_DNA"/>
</dbReference>
<feature type="transmembrane region" description="Helical" evidence="7">
    <location>
        <begin position="90"/>
        <end position="109"/>
    </location>
</feature>
<dbReference type="RefSeq" id="WP_275685452.1">
    <property type="nucleotide sequence ID" value="NZ_JAJLJH010000014.1"/>
</dbReference>
<dbReference type="PANTHER" id="PTHR43414:SF6">
    <property type="entry name" value="MULTIDRUG RESISTANCE PROTEIN MDTG"/>
    <property type="match status" value="1"/>
</dbReference>
<dbReference type="InterPro" id="IPR020846">
    <property type="entry name" value="MFS_dom"/>
</dbReference>
<keyword evidence="3" id="KW-1003">Cell membrane</keyword>
<keyword evidence="4 7" id="KW-0812">Transmembrane</keyword>
<dbReference type="GO" id="GO:0022857">
    <property type="term" value="F:transmembrane transporter activity"/>
    <property type="evidence" value="ECO:0007669"/>
    <property type="project" value="InterPro"/>
</dbReference>
<protein>
    <submittedName>
        <fullName evidence="9">MFS transporter</fullName>
    </submittedName>
</protein>
<accession>A0A9X2C201</accession>
<dbReference type="Gene3D" id="1.20.1250.20">
    <property type="entry name" value="MFS general substrate transporter like domains"/>
    <property type="match status" value="2"/>
</dbReference>
<feature type="transmembrane region" description="Helical" evidence="7">
    <location>
        <begin position="259"/>
        <end position="278"/>
    </location>
</feature>
<dbReference type="InterPro" id="IPR011701">
    <property type="entry name" value="MFS"/>
</dbReference>
<dbReference type="AlphaFoldDB" id="A0A9X2C201"/>
<reference evidence="9" key="1">
    <citation type="submission" date="2021-11" db="EMBL/GenBank/DDBJ databases">
        <title>BS-T2-15 a new species belonging to the Comamonadaceae family isolated from the soil of a French oak forest.</title>
        <authorList>
            <person name="Mieszkin S."/>
            <person name="Alain K."/>
        </authorList>
    </citation>
    <scope>NUCLEOTIDE SEQUENCE</scope>
    <source>
        <strain evidence="9">BS-T2-15</strain>
    </source>
</reference>
<evidence type="ECO:0000256" key="3">
    <source>
        <dbReference type="ARBA" id="ARBA00022475"/>
    </source>
</evidence>
<feature type="transmembrane region" description="Helical" evidence="7">
    <location>
        <begin position="115"/>
        <end position="135"/>
    </location>
</feature>
<comment type="caution">
    <text evidence="9">The sequence shown here is derived from an EMBL/GenBank/DDBJ whole genome shotgun (WGS) entry which is preliminary data.</text>
</comment>
<feature type="transmembrane region" description="Helical" evidence="7">
    <location>
        <begin position="382"/>
        <end position="400"/>
    </location>
</feature>
<feature type="domain" description="Major facilitator superfamily (MFS) profile" evidence="8">
    <location>
        <begin position="19"/>
        <end position="404"/>
    </location>
</feature>
<sequence>MSAVLPTYAERNEPYWQRNLLVCVFGSFTTLVSLSMLLPFLPIYVEQLGVHGAADIVQWSSFAYSATFIGTAVTSPIWGRLSDSYGRKIMLVRAAVGMAILMSLIGTANSAPQLVMLRFLAGLVGGYGAASIVMIGSQVPQAKAGWALGVLSTGALCGNLIGPLVGGFLPELVGIRGSFFLGGGLIAIAAVATILLVKEDFSPVSKSHLATVPKRRPKSEWLAILALLLASSMVLLASMSVEPIITIYIQQLGVDKAKLPRYAGFIMSATAFASMLAAPKIGALADRIGGWRVITVCLIATALVLVPQAWVVNWWQLCGLRFLMGLTIAGLLPAIGKLIRGLATEGSSGSLLGTLQSAQFVGQVVGPLIGGQVGARVGMGQVFYVTATMLIFSAAAVWACRPRH</sequence>
<dbReference type="InterPro" id="IPR001958">
    <property type="entry name" value="Tet-R_TetA/multi-R_MdtG-like"/>
</dbReference>
<feature type="transmembrane region" description="Helical" evidence="7">
    <location>
        <begin position="20"/>
        <end position="44"/>
    </location>
</feature>
<dbReference type="PANTHER" id="PTHR43414">
    <property type="entry name" value="MULTIDRUG RESISTANCE PROTEIN MDTG"/>
    <property type="match status" value="1"/>
</dbReference>
<feature type="transmembrane region" description="Helical" evidence="7">
    <location>
        <begin position="175"/>
        <end position="197"/>
    </location>
</feature>
<keyword evidence="5 7" id="KW-1133">Transmembrane helix</keyword>
<dbReference type="SUPFAM" id="SSF103473">
    <property type="entry name" value="MFS general substrate transporter"/>
    <property type="match status" value="1"/>
</dbReference>
<organism evidence="9 10">
    <name type="scientific">Scleromatobacter humisilvae</name>
    <dbReference type="NCBI Taxonomy" id="2897159"/>
    <lineage>
        <taxon>Bacteria</taxon>
        <taxon>Pseudomonadati</taxon>
        <taxon>Pseudomonadota</taxon>
        <taxon>Betaproteobacteria</taxon>
        <taxon>Burkholderiales</taxon>
        <taxon>Sphaerotilaceae</taxon>
        <taxon>Scleromatobacter</taxon>
    </lineage>
</organism>
<keyword evidence="2" id="KW-0813">Transport</keyword>
<dbReference type="Proteomes" id="UP001139353">
    <property type="component" value="Unassembled WGS sequence"/>
</dbReference>
<keyword evidence="6 7" id="KW-0472">Membrane</keyword>
<feature type="transmembrane region" description="Helical" evidence="7">
    <location>
        <begin position="290"/>
        <end position="310"/>
    </location>
</feature>
<evidence type="ECO:0000256" key="2">
    <source>
        <dbReference type="ARBA" id="ARBA00022448"/>
    </source>
</evidence>
<evidence type="ECO:0000256" key="1">
    <source>
        <dbReference type="ARBA" id="ARBA00004651"/>
    </source>
</evidence>
<keyword evidence="10" id="KW-1185">Reference proteome</keyword>
<proteinExistence type="predicted"/>
<name>A0A9X2C201_9BURK</name>
<feature type="transmembrane region" description="Helical" evidence="7">
    <location>
        <begin position="322"/>
        <end position="339"/>
    </location>
</feature>
<dbReference type="GO" id="GO:0005886">
    <property type="term" value="C:plasma membrane"/>
    <property type="evidence" value="ECO:0007669"/>
    <property type="project" value="UniProtKB-SubCell"/>
</dbReference>
<dbReference type="PROSITE" id="PS50850">
    <property type="entry name" value="MFS"/>
    <property type="match status" value="1"/>
</dbReference>